<dbReference type="Proteomes" id="UP000253958">
    <property type="component" value="Chromosome"/>
</dbReference>
<dbReference type="PROSITE" id="PS50966">
    <property type="entry name" value="ZF_SWIM"/>
    <property type="match status" value="1"/>
</dbReference>
<accession>A0A6N3K438</accession>
<evidence type="ECO:0000313" key="4">
    <source>
        <dbReference type="EMBL" id="AXH92915.1"/>
    </source>
</evidence>
<keyword evidence="1" id="KW-0479">Metal-binding</keyword>
<dbReference type="EMBL" id="CP031263">
    <property type="protein sequence ID" value="AXH92915.1"/>
    <property type="molecule type" value="Genomic_DNA"/>
</dbReference>
<dbReference type="AlphaFoldDB" id="A0A6N3K438"/>
<reference evidence="4 5" key="1">
    <citation type="submission" date="2018-07" db="EMBL/GenBank/DDBJ databases">
        <authorList>
            <person name="Ye Y."/>
        </authorList>
    </citation>
    <scope>NUCLEOTIDE SEQUENCE [LARGE SCALE GENOMIC DNA]</scope>
    <source>
        <strain evidence="5">H14(2018)</strain>
    </source>
</reference>
<evidence type="ECO:0000256" key="1">
    <source>
        <dbReference type="PROSITE-ProRule" id="PRU00325"/>
    </source>
</evidence>
<dbReference type="InterPro" id="IPR007527">
    <property type="entry name" value="Znf_SWIM"/>
</dbReference>
<sequence>MIRDDLIALTPDVLAALSNRGLVKRATKEVDAGERPALTEDADGAVRAAYPDGVAVTLPVGGGLAAGICSCPAPGVCRHLLAVVLTYQRTHADAPDREATPDGEAAPDTDAAPGRHADPGGQAPGPGASRDQEAAPGNAAGPGRVAAPGREGAAAGSEPWRWSPGDVTDEELAAAIGAPALTAARRRLRRGYAAVVHRPDTADPVPRVELPTGTVRFLVPRQIGYARGDAADDGGEAIALAVWACRAADREHPDRQEAQVRVGGTATVTERPALDAAVALAGDVLLTGAAHLGSGVDARLAATRRDLDAAGLRWPLLAVEDLAGQLEAYAARGARYRPETLADLLAELPARRRAVVNAGATPVERVLGTHEPAETPLRRVRLTGLGARVRCSGGEVGVDVVLAHPAAVSVLVLRRAYPVTEDGPPTGHELAGRRVTGATLGALATGNVVSESAVRSAAHRLRIAAGRLARTTVTPGAGEWSGLPPGLLARDPDALAAELAGRPPRLLRPRTAAESVRVLALGEVRAIGYAAGEQRLDATVTGADGGTATVTATHHAAAPGALDALAAALDGTHGPPRYVSGTVRRGADGLVVEPLAVVADAVVVPDLAPGVGDGRLTGAVDARPDPVAVALGTASALLAQAAHTGLRHLPVGFPDRLRATAAALGGVGLDRCGAALSGLAGTLGADPGEPAVRAWVDAWIRLSVTAESR</sequence>
<feature type="domain" description="SWIM-type" evidence="3">
    <location>
        <begin position="54"/>
        <end position="88"/>
    </location>
</feature>
<evidence type="ECO:0000256" key="2">
    <source>
        <dbReference type="SAM" id="MobiDB-lite"/>
    </source>
</evidence>
<dbReference type="RefSeq" id="WP_114920524.1">
    <property type="nucleotide sequence ID" value="NZ_CP031263.1"/>
</dbReference>
<organism evidence="4 5">
    <name type="scientific">Micromonospora aurantiaca</name>
    <name type="common">nom. illeg.</name>
    <dbReference type="NCBI Taxonomy" id="47850"/>
    <lineage>
        <taxon>Bacteria</taxon>
        <taxon>Bacillati</taxon>
        <taxon>Actinomycetota</taxon>
        <taxon>Actinomycetes</taxon>
        <taxon>Micromonosporales</taxon>
        <taxon>Micromonosporaceae</taxon>
        <taxon>Micromonospora</taxon>
    </lineage>
</organism>
<proteinExistence type="predicted"/>
<dbReference type="GO" id="GO:0008270">
    <property type="term" value="F:zinc ion binding"/>
    <property type="evidence" value="ECO:0007669"/>
    <property type="project" value="UniProtKB-KW"/>
</dbReference>
<reference evidence="4 5" key="2">
    <citation type="submission" date="2018-08" db="EMBL/GenBank/DDBJ databases">
        <title>Streptomyces kandeliansis sp. nov., an endophytic bacterium isolated from mangrove plant.</title>
        <authorList>
            <person name="Wang R."/>
        </authorList>
    </citation>
    <scope>NUCLEOTIDE SEQUENCE [LARGE SCALE GENOMIC DNA]</scope>
    <source>
        <strain evidence="5">H14(2018)</strain>
    </source>
</reference>
<protein>
    <recommendedName>
        <fullName evidence="3">SWIM-type domain-containing protein</fullName>
    </recommendedName>
</protein>
<evidence type="ECO:0000313" key="5">
    <source>
        <dbReference type="Proteomes" id="UP000253958"/>
    </source>
</evidence>
<name>A0A6N3K438_9ACTN</name>
<gene>
    <name evidence="4" type="ORF">DVH21_24965</name>
</gene>
<keyword evidence="1" id="KW-0862">Zinc</keyword>
<keyword evidence="1" id="KW-0863">Zinc-finger</keyword>
<feature type="compositionally biased region" description="Low complexity" evidence="2">
    <location>
        <begin position="119"/>
        <end position="156"/>
    </location>
</feature>
<evidence type="ECO:0000259" key="3">
    <source>
        <dbReference type="PROSITE" id="PS50966"/>
    </source>
</evidence>
<feature type="region of interest" description="Disordered" evidence="2">
    <location>
        <begin position="93"/>
        <end position="165"/>
    </location>
</feature>